<evidence type="ECO:0000256" key="1">
    <source>
        <dbReference type="ARBA" id="ARBA00004651"/>
    </source>
</evidence>
<feature type="transmembrane region" description="Helical" evidence="8">
    <location>
        <begin position="187"/>
        <end position="204"/>
    </location>
</feature>
<feature type="transmembrane region" description="Helical" evidence="8">
    <location>
        <begin position="238"/>
        <end position="257"/>
    </location>
</feature>
<evidence type="ECO:0000256" key="6">
    <source>
        <dbReference type="ARBA" id="ARBA00023136"/>
    </source>
</evidence>
<keyword evidence="4 8" id="KW-0812">Transmembrane</keyword>
<gene>
    <name evidence="9" type="ORF">ACFQS8_05310</name>
</gene>
<sequence>MHPALNVFLVGGTALIAAVILCRGVMAIGLMDTPDSDRKKVSQKQAVPSSGGVGFILAAALGLLVSTVNFIPDTPIMWLGVGVVAMLILGLVDDIGNINAKVKLLAQIAIGIGVACMGVYADAIAPGFGKVREFGAIGGIILAVIWFVVVTNAVNFMDGANGVSMGMAMFACMGFCGVAGFAGEWELAIAAAALAGALIGFLVWNLGGKLFAGDAGALSVGMALGGFSMLLVKARPEFVFIPPILLSPFLVDVLLTLNYRVKRGENFWEAHTMHVYQLGLKPPLSLKHWQVAIGHWMIAANCAALGFAGAAIGYEAPLVIFMGVTLMGCAMHVRIRRAAIAVGLLESAQQQNDPTSNEAMSARQVEGQDA</sequence>
<keyword evidence="6 8" id="KW-0472">Membrane</keyword>
<dbReference type="PANTHER" id="PTHR22926:SF3">
    <property type="entry name" value="UNDECAPRENYL-PHOSPHATE ALPHA-N-ACETYLGLUCOSAMINYL 1-PHOSPHATE TRANSFERASE"/>
    <property type="match status" value="1"/>
</dbReference>
<keyword evidence="10" id="KW-1185">Reference proteome</keyword>
<protein>
    <submittedName>
        <fullName evidence="9">Glycosyltransferase family 4 protein</fullName>
    </submittedName>
</protein>
<accession>A0ABW2IIZ7</accession>
<evidence type="ECO:0000256" key="8">
    <source>
        <dbReference type="SAM" id="Phobius"/>
    </source>
</evidence>
<evidence type="ECO:0000256" key="5">
    <source>
        <dbReference type="ARBA" id="ARBA00022989"/>
    </source>
</evidence>
<feature type="transmembrane region" description="Helical" evidence="8">
    <location>
        <begin position="291"/>
        <end position="312"/>
    </location>
</feature>
<keyword evidence="2" id="KW-1003">Cell membrane</keyword>
<dbReference type="Pfam" id="PF00953">
    <property type="entry name" value="Glycos_transf_4"/>
    <property type="match status" value="1"/>
</dbReference>
<evidence type="ECO:0000256" key="2">
    <source>
        <dbReference type="ARBA" id="ARBA00022475"/>
    </source>
</evidence>
<keyword evidence="3" id="KW-0808">Transferase</keyword>
<name>A0ABW2IIZ7_9PROT</name>
<feature type="transmembrane region" description="Helical" evidence="8">
    <location>
        <begin position="6"/>
        <end position="30"/>
    </location>
</feature>
<dbReference type="RefSeq" id="WP_382166224.1">
    <property type="nucleotide sequence ID" value="NZ_JBHTBR010000002.1"/>
</dbReference>
<reference evidence="10" key="1">
    <citation type="journal article" date="2019" name="Int. J. Syst. Evol. Microbiol.">
        <title>The Global Catalogue of Microorganisms (GCM) 10K type strain sequencing project: providing services to taxonomists for standard genome sequencing and annotation.</title>
        <authorList>
            <consortium name="The Broad Institute Genomics Platform"/>
            <consortium name="The Broad Institute Genome Sequencing Center for Infectious Disease"/>
            <person name="Wu L."/>
            <person name="Ma J."/>
        </authorList>
    </citation>
    <scope>NUCLEOTIDE SEQUENCE [LARGE SCALE GENOMIC DNA]</scope>
    <source>
        <strain evidence="10">CCUG 51308</strain>
    </source>
</reference>
<keyword evidence="5 8" id="KW-1133">Transmembrane helix</keyword>
<evidence type="ECO:0000313" key="10">
    <source>
        <dbReference type="Proteomes" id="UP001596492"/>
    </source>
</evidence>
<feature type="transmembrane region" description="Helical" evidence="8">
    <location>
        <begin position="51"/>
        <end position="70"/>
    </location>
</feature>
<organism evidence="9 10">
    <name type="scientific">Hirschia litorea</name>
    <dbReference type="NCBI Taxonomy" id="1199156"/>
    <lineage>
        <taxon>Bacteria</taxon>
        <taxon>Pseudomonadati</taxon>
        <taxon>Pseudomonadota</taxon>
        <taxon>Alphaproteobacteria</taxon>
        <taxon>Hyphomonadales</taxon>
        <taxon>Hyphomonadaceae</taxon>
        <taxon>Hirschia</taxon>
    </lineage>
</organism>
<feature type="transmembrane region" description="Helical" evidence="8">
    <location>
        <begin position="318"/>
        <end position="335"/>
    </location>
</feature>
<evidence type="ECO:0000313" key="9">
    <source>
        <dbReference type="EMBL" id="MFC7291024.1"/>
    </source>
</evidence>
<comment type="caution">
    <text evidence="9">The sequence shown here is derived from an EMBL/GenBank/DDBJ whole genome shotgun (WGS) entry which is preliminary data.</text>
</comment>
<dbReference type="PANTHER" id="PTHR22926">
    <property type="entry name" value="PHOSPHO-N-ACETYLMURAMOYL-PENTAPEPTIDE-TRANSFERASE"/>
    <property type="match status" value="1"/>
</dbReference>
<comment type="subcellular location">
    <subcellularLocation>
        <location evidence="1">Cell membrane</location>
        <topology evidence="1">Multi-pass membrane protein</topology>
    </subcellularLocation>
</comment>
<proteinExistence type="predicted"/>
<feature type="transmembrane region" description="Helical" evidence="8">
    <location>
        <begin position="76"/>
        <end position="92"/>
    </location>
</feature>
<feature type="transmembrane region" description="Helical" evidence="8">
    <location>
        <begin position="134"/>
        <end position="156"/>
    </location>
</feature>
<feature type="transmembrane region" description="Helical" evidence="8">
    <location>
        <begin position="211"/>
        <end position="232"/>
    </location>
</feature>
<feature type="region of interest" description="Disordered" evidence="7">
    <location>
        <begin position="351"/>
        <end position="370"/>
    </location>
</feature>
<dbReference type="EMBL" id="JBHTBR010000002">
    <property type="protein sequence ID" value="MFC7291024.1"/>
    <property type="molecule type" value="Genomic_DNA"/>
</dbReference>
<dbReference type="Proteomes" id="UP001596492">
    <property type="component" value="Unassembled WGS sequence"/>
</dbReference>
<feature type="transmembrane region" description="Helical" evidence="8">
    <location>
        <begin position="104"/>
        <end position="128"/>
    </location>
</feature>
<dbReference type="InterPro" id="IPR000715">
    <property type="entry name" value="Glycosyl_transferase_4"/>
</dbReference>
<evidence type="ECO:0000256" key="7">
    <source>
        <dbReference type="SAM" id="MobiDB-lite"/>
    </source>
</evidence>
<feature type="transmembrane region" description="Helical" evidence="8">
    <location>
        <begin position="163"/>
        <end position="181"/>
    </location>
</feature>
<evidence type="ECO:0000256" key="4">
    <source>
        <dbReference type="ARBA" id="ARBA00022692"/>
    </source>
</evidence>
<evidence type="ECO:0000256" key="3">
    <source>
        <dbReference type="ARBA" id="ARBA00022679"/>
    </source>
</evidence>